<evidence type="ECO:0000313" key="2">
    <source>
        <dbReference type="Proteomes" id="UP000676386"/>
    </source>
</evidence>
<proteinExistence type="predicted"/>
<dbReference type="RefSeq" id="WP_211977035.1">
    <property type="nucleotide sequence ID" value="NZ_CBFHAM010000047.1"/>
</dbReference>
<dbReference type="Proteomes" id="UP000676386">
    <property type="component" value="Unassembled WGS sequence"/>
</dbReference>
<protein>
    <recommendedName>
        <fullName evidence="3">Lipocalin-like domain-containing protein</fullName>
    </recommendedName>
</protein>
<sequence length="182" mass="20778">MLKKLSLFFIVVIIGISCKKEGLHQDEEPLTGSWQSIIQLQTPNGWPAINADSVRAAGNFCYELHSNRTGTFRKAVLKGNITIPDDQLSRWRPGMPLGNVYTTPLPGTPFTITYETIAIFWEYRKNEKQLVIMDARRKKLEKWQLSEVQDKQLITTTLLLNRVTPVSGVVVKKHARIVFIKK</sequence>
<evidence type="ECO:0000313" key="1">
    <source>
        <dbReference type="EMBL" id="MBS0031875.1"/>
    </source>
</evidence>
<organism evidence="1 2">
    <name type="scientific">Chitinophaga hostae</name>
    <dbReference type="NCBI Taxonomy" id="2831022"/>
    <lineage>
        <taxon>Bacteria</taxon>
        <taxon>Pseudomonadati</taxon>
        <taxon>Bacteroidota</taxon>
        <taxon>Chitinophagia</taxon>
        <taxon>Chitinophagales</taxon>
        <taxon>Chitinophagaceae</taxon>
        <taxon>Chitinophaga</taxon>
    </lineage>
</organism>
<keyword evidence="2" id="KW-1185">Reference proteome</keyword>
<comment type="caution">
    <text evidence="1">The sequence shown here is derived from an EMBL/GenBank/DDBJ whole genome shotgun (WGS) entry which is preliminary data.</text>
</comment>
<evidence type="ECO:0008006" key="3">
    <source>
        <dbReference type="Google" id="ProtNLM"/>
    </source>
</evidence>
<gene>
    <name evidence="1" type="ORF">KE626_31375</name>
</gene>
<dbReference type="PROSITE" id="PS51257">
    <property type="entry name" value="PROKAR_LIPOPROTEIN"/>
    <property type="match status" value="1"/>
</dbReference>
<dbReference type="EMBL" id="JAGTXB010000026">
    <property type="protein sequence ID" value="MBS0031875.1"/>
    <property type="molecule type" value="Genomic_DNA"/>
</dbReference>
<accession>A0ABS5J9K6</accession>
<name>A0ABS5J9K6_9BACT</name>
<reference evidence="1 2" key="1">
    <citation type="submission" date="2021-04" db="EMBL/GenBank/DDBJ databases">
        <title>Chitinophaga sp. nov., isolated from the rhizosphere soil.</title>
        <authorList>
            <person name="He S."/>
        </authorList>
    </citation>
    <scope>NUCLEOTIDE SEQUENCE [LARGE SCALE GENOMIC DNA]</scope>
    <source>
        <strain evidence="1 2">2R12</strain>
    </source>
</reference>